<name>A0A1H8ITA3_9BACT</name>
<keyword evidence="2" id="KW-0418">Kinase</keyword>
<dbReference type="EMBL" id="FOBB01000012">
    <property type="protein sequence ID" value="SEN71375.1"/>
    <property type="molecule type" value="Genomic_DNA"/>
</dbReference>
<dbReference type="Gene3D" id="2.60.120.10">
    <property type="entry name" value="Jelly Rolls"/>
    <property type="match status" value="1"/>
</dbReference>
<dbReference type="InterPro" id="IPR014710">
    <property type="entry name" value="RmlC-like_jellyroll"/>
</dbReference>
<dbReference type="CDD" id="cd00038">
    <property type="entry name" value="CAP_ED"/>
    <property type="match status" value="1"/>
</dbReference>
<keyword evidence="3" id="KW-1185">Reference proteome</keyword>
<dbReference type="InterPro" id="IPR018490">
    <property type="entry name" value="cNMP-bd_dom_sf"/>
</dbReference>
<dbReference type="Proteomes" id="UP000198984">
    <property type="component" value="Unassembled WGS sequence"/>
</dbReference>
<keyword evidence="2" id="KW-0808">Transferase</keyword>
<dbReference type="SUPFAM" id="SSF51206">
    <property type="entry name" value="cAMP-binding domain-like"/>
    <property type="match status" value="1"/>
</dbReference>
<proteinExistence type="predicted"/>
<evidence type="ECO:0000313" key="3">
    <source>
        <dbReference type="Proteomes" id="UP000198984"/>
    </source>
</evidence>
<feature type="domain" description="Cyclic nucleotide-binding" evidence="1">
    <location>
        <begin position="12"/>
        <end position="124"/>
    </location>
</feature>
<accession>A0A1H8ITA3</accession>
<evidence type="ECO:0000313" key="2">
    <source>
        <dbReference type="EMBL" id="SEN71375.1"/>
    </source>
</evidence>
<dbReference type="Pfam" id="PF00027">
    <property type="entry name" value="cNMP_binding"/>
    <property type="match status" value="1"/>
</dbReference>
<protein>
    <submittedName>
        <fullName evidence="2">cAMP-binding domain of CRP or a regulatory subunit of cAMP-dependent protein kinases</fullName>
    </submittedName>
</protein>
<organism evidence="2 3">
    <name type="scientific">Chitinophaga rupis</name>
    <dbReference type="NCBI Taxonomy" id="573321"/>
    <lineage>
        <taxon>Bacteria</taxon>
        <taxon>Pseudomonadati</taxon>
        <taxon>Bacteroidota</taxon>
        <taxon>Chitinophagia</taxon>
        <taxon>Chitinophagales</taxon>
        <taxon>Chitinophagaceae</taxon>
        <taxon>Chitinophaga</taxon>
    </lineage>
</organism>
<dbReference type="RefSeq" id="WP_089920637.1">
    <property type="nucleotide sequence ID" value="NZ_FOBB01000012.1"/>
</dbReference>
<sequence>MAFESILKNISRFASLTLQEEEAFCALLAIKKVKRKEFILREGDICTAEYFVNKGCLRTYFVDKKGFEHNLYFAIEDWWISDLYSRTQMAPTYSNIVALEDSELVEIKHQALEEFMVKVPALERFFRLSYQLSLVNQHLKNLDMLHLSAEERYVNFIEKYPGLAGRIPQKHIATYLGLTPEFFNTVHAKVTRARK</sequence>
<dbReference type="PROSITE" id="PS50042">
    <property type="entry name" value="CNMP_BINDING_3"/>
    <property type="match status" value="1"/>
</dbReference>
<dbReference type="AlphaFoldDB" id="A0A1H8ITA3"/>
<evidence type="ECO:0000259" key="1">
    <source>
        <dbReference type="PROSITE" id="PS50042"/>
    </source>
</evidence>
<reference evidence="2 3" key="1">
    <citation type="submission" date="2016-10" db="EMBL/GenBank/DDBJ databases">
        <authorList>
            <person name="de Groot N.N."/>
        </authorList>
    </citation>
    <scope>NUCLEOTIDE SEQUENCE [LARGE SCALE GENOMIC DNA]</scope>
    <source>
        <strain evidence="2 3">DSM 21039</strain>
    </source>
</reference>
<dbReference type="InterPro" id="IPR000595">
    <property type="entry name" value="cNMP-bd_dom"/>
</dbReference>
<dbReference type="GO" id="GO:0016301">
    <property type="term" value="F:kinase activity"/>
    <property type="evidence" value="ECO:0007669"/>
    <property type="project" value="UniProtKB-KW"/>
</dbReference>
<dbReference type="STRING" id="573321.SAMN04488505_11264"/>
<gene>
    <name evidence="2" type="ORF">SAMN04488505_11264</name>
</gene>
<dbReference type="OrthoDB" id="1933280at2"/>